<evidence type="ECO:0000256" key="1">
    <source>
        <dbReference type="ARBA" id="ARBA00004651"/>
    </source>
</evidence>
<dbReference type="PANTHER" id="PTHR36838:SF1">
    <property type="entry name" value="SLR1864 PROTEIN"/>
    <property type="match status" value="1"/>
</dbReference>
<evidence type="ECO:0000256" key="4">
    <source>
        <dbReference type="ARBA" id="ARBA00022475"/>
    </source>
</evidence>
<dbReference type="RefSeq" id="WP_186936116.1">
    <property type="nucleotide sequence ID" value="NZ_JACOPS010000005.1"/>
</dbReference>
<evidence type="ECO:0000313" key="9">
    <source>
        <dbReference type="EMBL" id="MBC5728951.1"/>
    </source>
</evidence>
<dbReference type="PANTHER" id="PTHR36838">
    <property type="entry name" value="AUXIN EFFLUX CARRIER FAMILY PROTEIN"/>
    <property type="match status" value="1"/>
</dbReference>
<evidence type="ECO:0000256" key="6">
    <source>
        <dbReference type="ARBA" id="ARBA00022989"/>
    </source>
</evidence>
<feature type="transmembrane region" description="Helical" evidence="8">
    <location>
        <begin position="160"/>
        <end position="180"/>
    </location>
</feature>
<feature type="transmembrane region" description="Helical" evidence="8">
    <location>
        <begin position="68"/>
        <end position="90"/>
    </location>
</feature>
<evidence type="ECO:0000256" key="8">
    <source>
        <dbReference type="SAM" id="Phobius"/>
    </source>
</evidence>
<feature type="transmembrane region" description="Helical" evidence="8">
    <location>
        <begin position="126"/>
        <end position="148"/>
    </location>
</feature>
<comment type="subcellular location">
    <subcellularLocation>
        <location evidence="1">Cell membrane</location>
        <topology evidence="1">Multi-pass membrane protein</topology>
    </subcellularLocation>
</comment>
<keyword evidence="7 8" id="KW-0472">Membrane</keyword>
<dbReference type="EMBL" id="JACOPS010000005">
    <property type="protein sequence ID" value="MBC5728951.1"/>
    <property type="molecule type" value="Genomic_DNA"/>
</dbReference>
<organism evidence="9 10">
    <name type="scientific">Ruminococcus intestinalis</name>
    <dbReference type="NCBI Taxonomy" id="2763066"/>
    <lineage>
        <taxon>Bacteria</taxon>
        <taxon>Bacillati</taxon>
        <taxon>Bacillota</taxon>
        <taxon>Clostridia</taxon>
        <taxon>Eubacteriales</taxon>
        <taxon>Oscillospiraceae</taxon>
        <taxon>Ruminococcus</taxon>
    </lineage>
</organism>
<feature type="transmembrane region" description="Helical" evidence="8">
    <location>
        <begin position="6"/>
        <end position="26"/>
    </location>
</feature>
<feature type="transmembrane region" description="Helical" evidence="8">
    <location>
        <begin position="221"/>
        <end position="244"/>
    </location>
</feature>
<dbReference type="Proteomes" id="UP000636755">
    <property type="component" value="Unassembled WGS sequence"/>
</dbReference>
<comment type="caution">
    <text evidence="9">The sequence shown here is derived from an EMBL/GenBank/DDBJ whole genome shotgun (WGS) entry which is preliminary data.</text>
</comment>
<evidence type="ECO:0000256" key="5">
    <source>
        <dbReference type="ARBA" id="ARBA00022692"/>
    </source>
</evidence>
<evidence type="ECO:0000256" key="3">
    <source>
        <dbReference type="ARBA" id="ARBA00022448"/>
    </source>
</evidence>
<feature type="transmembrane region" description="Helical" evidence="8">
    <location>
        <begin position="284"/>
        <end position="303"/>
    </location>
</feature>
<keyword evidence="4" id="KW-1003">Cell membrane</keyword>
<evidence type="ECO:0000256" key="2">
    <source>
        <dbReference type="ARBA" id="ARBA00010145"/>
    </source>
</evidence>
<reference evidence="9 10" key="1">
    <citation type="submission" date="2020-08" db="EMBL/GenBank/DDBJ databases">
        <title>Genome public.</title>
        <authorList>
            <person name="Liu C."/>
            <person name="Sun Q."/>
        </authorList>
    </citation>
    <scope>NUCLEOTIDE SEQUENCE [LARGE SCALE GENOMIC DNA]</scope>
    <source>
        <strain evidence="9 10">NSJ-71</strain>
    </source>
</reference>
<keyword evidence="10" id="KW-1185">Reference proteome</keyword>
<dbReference type="InterPro" id="IPR004776">
    <property type="entry name" value="Mem_transp_PIN-like"/>
</dbReference>
<feature type="transmembrane region" description="Helical" evidence="8">
    <location>
        <begin position="192"/>
        <end position="209"/>
    </location>
</feature>
<sequence>MLENFIVVAQQVLVLFILISLGFACGKKKIITDVSAKHINNLVLYFVTPCVMVSAFQRDFTPELLGGLGIMTICATAVMAATILLVSLIFKGKDSKKRVLRFATVFSNCAFMSFPLQEAVLGDDGLFYGAVFVAVFNILVWTYGLVCMSGDIKEISAKKLITNPGIIGVVIAIIIFALNIRLPYMIGQPVEYMAALNTPLPMMIIGYYLSEADLKKAFSNVSVYVAMGLRLVLVPVITAIVLYLCKVETTLAVACVIASAAPTAATTTMFAVKYNKDTELSVSIVAVTTVFSIITMPLVIAFAQTLTA</sequence>
<comment type="similarity">
    <text evidence="2">Belongs to the auxin efflux carrier (TC 2.A.69) family.</text>
</comment>
<dbReference type="Pfam" id="PF03547">
    <property type="entry name" value="Mem_trans"/>
    <property type="match status" value="2"/>
</dbReference>
<proteinExistence type="inferred from homology"/>
<feature type="transmembrane region" description="Helical" evidence="8">
    <location>
        <begin position="38"/>
        <end position="56"/>
    </location>
</feature>
<keyword evidence="5 8" id="KW-0812">Transmembrane</keyword>
<dbReference type="Gene3D" id="1.20.1530.20">
    <property type="match status" value="1"/>
</dbReference>
<evidence type="ECO:0000313" key="10">
    <source>
        <dbReference type="Proteomes" id="UP000636755"/>
    </source>
</evidence>
<feature type="transmembrane region" description="Helical" evidence="8">
    <location>
        <begin position="250"/>
        <end position="272"/>
    </location>
</feature>
<keyword evidence="6 8" id="KW-1133">Transmembrane helix</keyword>
<feature type="transmembrane region" description="Helical" evidence="8">
    <location>
        <begin position="102"/>
        <end position="120"/>
    </location>
</feature>
<name>A0ABR7HNG1_9FIRM</name>
<keyword evidence="3" id="KW-0813">Transport</keyword>
<gene>
    <name evidence="9" type="ORF">H8R91_10560</name>
</gene>
<protein>
    <submittedName>
        <fullName evidence="9">AEC family transporter</fullName>
    </submittedName>
</protein>
<evidence type="ECO:0000256" key="7">
    <source>
        <dbReference type="ARBA" id="ARBA00023136"/>
    </source>
</evidence>
<dbReference type="InterPro" id="IPR038770">
    <property type="entry name" value="Na+/solute_symporter_sf"/>
</dbReference>
<accession>A0ABR7HNG1</accession>